<comment type="caution">
    <text evidence="2">The sequence shown here is derived from an EMBL/GenBank/DDBJ whole genome shotgun (WGS) entry which is preliminary data.</text>
</comment>
<organism evidence="2 3">
    <name type="scientific">Trichinella nelsoni</name>
    <dbReference type="NCBI Taxonomy" id="6336"/>
    <lineage>
        <taxon>Eukaryota</taxon>
        <taxon>Metazoa</taxon>
        <taxon>Ecdysozoa</taxon>
        <taxon>Nematoda</taxon>
        <taxon>Enoplea</taxon>
        <taxon>Dorylaimia</taxon>
        <taxon>Trichinellida</taxon>
        <taxon>Trichinellidae</taxon>
        <taxon>Trichinella</taxon>
    </lineage>
</organism>
<keyword evidence="3" id="KW-1185">Reference proteome</keyword>
<feature type="region of interest" description="Disordered" evidence="1">
    <location>
        <begin position="1"/>
        <end position="30"/>
    </location>
</feature>
<evidence type="ECO:0000256" key="1">
    <source>
        <dbReference type="SAM" id="MobiDB-lite"/>
    </source>
</evidence>
<reference evidence="2 3" key="1">
    <citation type="submission" date="2015-01" db="EMBL/GenBank/DDBJ databases">
        <title>Evolution of Trichinella species and genotypes.</title>
        <authorList>
            <person name="Korhonen P.K."/>
            <person name="Edoardo P."/>
            <person name="Giuseppe L.R."/>
            <person name="Gasser R.B."/>
        </authorList>
    </citation>
    <scope>NUCLEOTIDE SEQUENCE [LARGE SCALE GENOMIC DNA]</scope>
    <source>
        <strain evidence="2">ISS37</strain>
    </source>
</reference>
<gene>
    <name evidence="2" type="ORF">T07_13075</name>
</gene>
<name>A0A0V0SMF7_9BILA</name>
<accession>A0A0V0SMF7</accession>
<dbReference type="Proteomes" id="UP000054630">
    <property type="component" value="Unassembled WGS sequence"/>
</dbReference>
<protein>
    <submittedName>
        <fullName evidence="2">Uncharacterized protein</fullName>
    </submittedName>
</protein>
<sequence>MSNSLRATSSQSGRRRPGLEKTALSDTITSGSPCVVKSCLKLEITTADVGTAGLGAPCWPSLYPA</sequence>
<evidence type="ECO:0000313" key="2">
    <source>
        <dbReference type="EMBL" id="KRX27882.1"/>
    </source>
</evidence>
<dbReference type="EMBL" id="JYDL01000002">
    <property type="protein sequence ID" value="KRX27882.1"/>
    <property type="molecule type" value="Genomic_DNA"/>
</dbReference>
<proteinExistence type="predicted"/>
<dbReference type="AlphaFoldDB" id="A0A0V0SMF7"/>
<evidence type="ECO:0000313" key="3">
    <source>
        <dbReference type="Proteomes" id="UP000054630"/>
    </source>
</evidence>
<feature type="compositionally biased region" description="Polar residues" evidence="1">
    <location>
        <begin position="1"/>
        <end position="12"/>
    </location>
</feature>